<dbReference type="OMA" id="EMIHHEN"/>
<name>R7S1Z0_PUNST</name>
<dbReference type="InterPro" id="IPR023779">
    <property type="entry name" value="Chromodomain_CS"/>
</dbReference>
<dbReference type="PROSITE" id="PS50013">
    <property type="entry name" value="CHROMO_2"/>
    <property type="match status" value="1"/>
</dbReference>
<dbReference type="InterPro" id="IPR000953">
    <property type="entry name" value="Chromo/chromo_shadow_dom"/>
</dbReference>
<keyword evidence="2" id="KW-0539">Nucleus</keyword>
<dbReference type="Pfam" id="PF24626">
    <property type="entry name" value="SH3_Tf2-1"/>
    <property type="match status" value="1"/>
</dbReference>
<protein>
    <recommendedName>
        <fullName evidence="3">Chromo domain-containing protein</fullName>
    </recommendedName>
</protein>
<dbReference type="InterPro" id="IPR023780">
    <property type="entry name" value="Chromo_domain"/>
</dbReference>
<evidence type="ECO:0000259" key="3">
    <source>
        <dbReference type="PROSITE" id="PS50013"/>
    </source>
</evidence>
<dbReference type="Proteomes" id="UP000054196">
    <property type="component" value="Unassembled WGS sequence"/>
</dbReference>
<dbReference type="AlphaFoldDB" id="R7S1Z0"/>
<keyword evidence="5" id="KW-1185">Reference proteome</keyword>
<dbReference type="PRINTS" id="PR00504">
    <property type="entry name" value="CHROMODOMAIN"/>
</dbReference>
<reference evidence="5" key="1">
    <citation type="journal article" date="2012" name="Science">
        <title>The Paleozoic origin of enzymatic lignin decomposition reconstructed from 31 fungal genomes.</title>
        <authorList>
            <person name="Floudas D."/>
            <person name="Binder M."/>
            <person name="Riley R."/>
            <person name="Barry K."/>
            <person name="Blanchette R.A."/>
            <person name="Henrissat B."/>
            <person name="Martinez A.T."/>
            <person name="Otillar R."/>
            <person name="Spatafora J.W."/>
            <person name="Yadav J.S."/>
            <person name="Aerts A."/>
            <person name="Benoit I."/>
            <person name="Boyd A."/>
            <person name="Carlson A."/>
            <person name="Copeland A."/>
            <person name="Coutinho P.M."/>
            <person name="de Vries R.P."/>
            <person name="Ferreira P."/>
            <person name="Findley K."/>
            <person name="Foster B."/>
            <person name="Gaskell J."/>
            <person name="Glotzer D."/>
            <person name="Gorecki P."/>
            <person name="Heitman J."/>
            <person name="Hesse C."/>
            <person name="Hori C."/>
            <person name="Igarashi K."/>
            <person name="Jurgens J.A."/>
            <person name="Kallen N."/>
            <person name="Kersten P."/>
            <person name="Kohler A."/>
            <person name="Kuees U."/>
            <person name="Kumar T.K.A."/>
            <person name="Kuo A."/>
            <person name="LaButti K."/>
            <person name="Larrondo L.F."/>
            <person name="Lindquist E."/>
            <person name="Ling A."/>
            <person name="Lombard V."/>
            <person name="Lucas S."/>
            <person name="Lundell T."/>
            <person name="Martin R."/>
            <person name="McLaughlin D.J."/>
            <person name="Morgenstern I."/>
            <person name="Morin E."/>
            <person name="Murat C."/>
            <person name="Nagy L.G."/>
            <person name="Nolan M."/>
            <person name="Ohm R.A."/>
            <person name="Patyshakuliyeva A."/>
            <person name="Rokas A."/>
            <person name="Ruiz-Duenas F.J."/>
            <person name="Sabat G."/>
            <person name="Salamov A."/>
            <person name="Samejima M."/>
            <person name="Schmutz J."/>
            <person name="Slot J.C."/>
            <person name="St John F."/>
            <person name="Stenlid J."/>
            <person name="Sun H."/>
            <person name="Sun S."/>
            <person name="Syed K."/>
            <person name="Tsang A."/>
            <person name="Wiebenga A."/>
            <person name="Young D."/>
            <person name="Pisabarro A."/>
            <person name="Eastwood D.C."/>
            <person name="Martin F."/>
            <person name="Cullen D."/>
            <person name="Grigoriev I.V."/>
            <person name="Hibbett D.S."/>
        </authorList>
    </citation>
    <scope>NUCLEOTIDE SEQUENCE [LARGE SCALE GENOMIC DNA]</scope>
    <source>
        <strain evidence="5">HHB-11173 SS5</strain>
    </source>
</reference>
<feature type="domain" description="Chromo" evidence="3">
    <location>
        <begin position="78"/>
        <end position="123"/>
    </location>
</feature>
<dbReference type="GO" id="GO:0006338">
    <property type="term" value="P:chromatin remodeling"/>
    <property type="evidence" value="ECO:0007669"/>
    <property type="project" value="UniProtKB-ARBA"/>
</dbReference>
<dbReference type="HOGENOM" id="CLU_000384_6_4_1"/>
<gene>
    <name evidence="4" type="ORF">PUNSTDRAFT_20523</name>
</gene>
<dbReference type="InterPro" id="IPR056924">
    <property type="entry name" value="SH3_Tf2-1"/>
</dbReference>
<dbReference type="InterPro" id="IPR051219">
    <property type="entry name" value="Heterochromatin_chromo-domain"/>
</dbReference>
<dbReference type="InterPro" id="IPR016197">
    <property type="entry name" value="Chromo-like_dom_sf"/>
</dbReference>
<evidence type="ECO:0000313" key="4">
    <source>
        <dbReference type="EMBL" id="EIN03256.1"/>
    </source>
</evidence>
<dbReference type="RefSeq" id="XP_007389516.1">
    <property type="nucleotide sequence ID" value="XM_007389454.1"/>
</dbReference>
<feature type="non-terminal residue" evidence="4">
    <location>
        <position position="1"/>
    </location>
</feature>
<feature type="non-terminal residue" evidence="4">
    <location>
        <position position="123"/>
    </location>
</feature>
<dbReference type="CDD" id="cd00024">
    <property type="entry name" value="CD_CSD"/>
    <property type="match status" value="1"/>
</dbReference>
<dbReference type="Gene3D" id="2.40.50.40">
    <property type="match status" value="1"/>
</dbReference>
<comment type="subcellular location">
    <subcellularLocation>
        <location evidence="1">Nucleus</location>
    </subcellularLocation>
</comment>
<organism evidence="4 5">
    <name type="scientific">Punctularia strigosozonata (strain HHB-11173)</name>
    <name type="common">White-rot fungus</name>
    <dbReference type="NCBI Taxonomy" id="741275"/>
    <lineage>
        <taxon>Eukaryota</taxon>
        <taxon>Fungi</taxon>
        <taxon>Dikarya</taxon>
        <taxon>Basidiomycota</taxon>
        <taxon>Agaricomycotina</taxon>
        <taxon>Agaricomycetes</taxon>
        <taxon>Corticiales</taxon>
        <taxon>Punctulariaceae</taxon>
        <taxon>Punctularia</taxon>
    </lineage>
</organism>
<evidence type="ECO:0000256" key="2">
    <source>
        <dbReference type="ARBA" id="ARBA00023242"/>
    </source>
</evidence>
<dbReference type="GO" id="GO:0005634">
    <property type="term" value="C:nucleus"/>
    <property type="evidence" value="ECO:0007669"/>
    <property type="project" value="UniProtKB-SubCell"/>
</dbReference>
<dbReference type="KEGG" id="psq:PUNSTDRAFT_20523"/>
<dbReference type="SMART" id="SM00298">
    <property type="entry name" value="CHROMO"/>
    <property type="match status" value="1"/>
</dbReference>
<dbReference type="SUPFAM" id="SSF54160">
    <property type="entry name" value="Chromo domain-like"/>
    <property type="match status" value="1"/>
</dbReference>
<dbReference type="eggNOG" id="KOG0017">
    <property type="taxonomic scope" value="Eukaryota"/>
</dbReference>
<dbReference type="OrthoDB" id="2273864at2759"/>
<dbReference type="PROSITE" id="PS00598">
    <property type="entry name" value="CHROMO_1"/>
    <property type="match status" value="1"/>
</dbReference>
<dbReference type="GeneID" id="18881906"/>
<dbReference type="Pfam" id="PF00385">
    <property type="entry name" value="Chromo"/>
    <property type="match status" value="1"/>
</dbReference>
<accession>R7S1Z0</accession>
<evidence type="ECO:0000313" key="5">
    <source>
        <dbReference type="Proteomes" id="UP000054196"/>
    </source>
</evidence>
<sequence length="123" mass="14761">DIRTQRPAKKLDDRWYGPFAVNKVINRNAYRLTLPDSWKIHPVFHVWKLRRYVEDTIPGRPRHHRPPPAVVRDGVEEWTVDRLVDSRIFRGKLQFLVRWEGYSANEDTWEPEENVSPVSIRDF</sequence>
<dbReference type="InterPro" id="IPR017984">
    <property type="entry name" value="Chromo_dom_subgr"/>
</dbReference>
<proteinExistence type="predicted"/>
<evidence type="ECO:0000256" key="1">
    <source>
        <dbReference type="ARBA" id="ARBA00004123"/>
    </source>
</evidence>
<dbReference type="EMBL" id="JH687698">
    <property type="protein sequence ID" value="EIN03256.1"/>
    <property type="molecule type" value="Genomic_DNA"/>
</dbReference>
<dbReference type="PANTHER" id="PTHR22812">
    <property type="entry name" value="CHROMOBOX PROTEIN"/>
    <property type="match status" value="1"/>
</dbReference>